<gene>
    <name evidence="8" type="ordered locus">TREPR_2568</name>
</gene>
<dbReference type="Gene3D" id="1.10.150.130">
    <property type="match status" value="1"/>
</dbReference>
<dbReference type="STRING" id="545694.TREPR_2568"/>
<dbReference type="GO" id="GO:0003677">
    <property type="term" value="F:DNA binding"/>
    <property type="evidence" value="ECO:0007669"/>
    <property type="project" value="UniProtKB-UniRule"/>
</dbReference>
<dbReference type="Proteomes" id="UP000009223">
    <property type="component" value="Chromosome"/>
</dbReference>
<dbReference type="PROSITE" id="PS51900">
    <property type="entry name" value="CB"/>
    <property type="match status" value="1"/>
</dbReference>
<sequence length="299" mass="33786">MLGHFKSRLLALEHRSLLTAQTYCFEAKRFLEWLETAGLKVETVDSLSISRYLEERRERDGIDSRSTAKAISALRSFFRYIGDEGLRDDNPASILEPPRRSKRLPELLSQEGVENVLAMADPENPRGLRDRAIFELIYSSGLRISEAVSLNIRDLYFPEGIARVRGKGNRERLVPFGGEAARWLKRYLEDGRPKLAKSSRSPALFLGRTGKRFSRKGIWRNYAALAGLAGTSSRVHTLRHSFATELLAGGADLRSVQELLGHVDLATTQIYTHVDMSLLKDSLKRYRPKLKALRSSDKA</sequence>
<dbReference type="InterPro" id="IPR010998">
    <property type="entry name" value="Integrase_recombinase_N"/>
</dbReference>
<dbReference type="SUPFAM" id="SSF47823">
    <property type="entry name" value="lambda integrase-like, N-terminal domain"/>
    <property type="match status" value="1"/>
</dbReference>
<dbReference type="InterPro" id="IPR004107">
    <property type="entry name" value="Integrase_SAM-like_N"/>
</dbReference>
<evidence type="ECO:0000259" key="7">
    <source>
        <dbReference type="PROSITE" id="PS51900"/>
    </source>
</evidence>
<keyword evidence="9" id="KW-1185">Reference proteome</keyword>
<dbReference type="SUPFAM" id="SSF56349">
    <property type="entry name" value="DNA breaking-rejoining enzymes"/>
    <property type="match status" value="1"/>
</dbReference>
<dbReference type="PROSITE" id="PS51898">
    <property type="entry name" value="TYR_RECOMBINASE"/>
    <property type="match status" value="1"/>
</dbReference>
<evidence type="ECO:0000313" key="8">
    <source>
        <dbReference type="EMBL" id="AEF85172.1"/>
    </source>
</evidence>
<dbReference type="AlphaFoldDB" id="F5YGL0"/>
<feature type="domain" description="Tyr recombinase" evidence="6">
    <location>
        <begin position="103"/>
        <end position="284"/>
    </location>
</feature>
<dbReference type="NCBIfam" id="NF001399">
    <property type="entry name" value="PRK00283.1"/>
    <property type="match status" value="1"/>
</dbReference>
<evidence type="ECO:0000256" key="3">
    <source>
        <dbReference type="ARBA" id="ARBA00023125"/>
    </source>
</evidence>
<feature type="domain" description="Core-binding (CB)" evidence="7">
    <location>
        <begin position="1"/>
        <end position="82"/>
    </location>
</feature>
<dbReference type="InterPro" id="IPR002104">
    <property type="entry name" value="Integrase_catalytic"/>
</dbReference>
<dbReference type="Gene3D" id="1.10.443.10">
    <property type="entry name" value="Intergrase catalytic core"/>
    <property type="match status" value="1"/>
</dbReference>
<proteinExistence type="predicted"/>
<dbReference type="InterPro" id="IPR013762">
    <property type="entry name" value="Integrase-like_cat_sf"/>
</dbReference>
<dbReference type="PANTHER" id="PTHR30349:SF81">
    <property type="entry name" value="TYROSINE RECOMBINASE XERC"/>
    <property type="match status" value="1"/>
</dbReference>
<dbReference type="KEGG" id="tpi:TREPR_2568"/>
<dbReference type="InterPro" id="IPR050090">
    <property type="entry name" value="Tyrosine_recombinase_XerCD"/>
</dbReference>
<evidence type="ECO:0000256" key="4">
    <source>
        <dbReference type="ARBA" id="ARBA00023172"/>
    </source>
</evidence>
<dbReference type="InterPro" id="IPR011010">
    <property type="entry name" value="DNA_brk_join_enz"/>
</dbReference>
<keyword evidence="2" id="KW-0229">DNA integration</keyword>
<keyword evidence="1" id="KW-0159">Chromosome partition</keyword>
<name>F5YGL0_TREPZ</name>
<protein>
    <submittedName>
        <fullName evidence="8">Integrase/recombinase XerD</fullName>
    </submittedName>
</protein>
<reference evidence="9" key="1">
    <citation type="submission" date="2009-12" db="EMBL/GenBank/DDBJ databases">
        <title>Complete sequence of Treponema primitia strain ZAS-2.</title>
        <authorList>
            <person name="Tetu S.G."/>
            <person name="Matson E."/>
            <person name="Ren Q."/>
            <person name="Seshadri R."/>
            <person name="Elbourne L."/>
            <person name="Hassan K.A."/>
            <person name="Durkin A."/>
            <person name="Radune D."/>
            <person name="Mohamoud Y."/>
            <person name="Shay R."/>
            <person name="Jin S."/>
            <person name="Zhang X."/>
            <person name="Lucey K."/>
            <person name="Ballor N.R."/>
            <person name="Ottesen E."/>
            <person name="Rosenthal R."/>
            <person name="Allen A."/>
            <person name="Leadbetter J.R."/>
            <person name="Paulsen I.T."/>
        </authorList>
    </citation>
    <scope>NUCLEOTIDE SEQUENCE [LARGE SCALE GENOMIC DNA]</scope>
    <source>
        <strain evidence="9">ATCC BAA-887 / DSM 12427 / ZAS-2</strain>
    </source>
</reference>
<dbReference type="Pfam" id="PF02899">
    <property type="entry name" value="Phage_int_SAM_1"/>
    <property type="match status" value="1"/>
</dbReference>
<dbReference type="GO" id="GO:0015074">
    <property type="term" value="P:DNA integration"/>
    <property type="evidence" value="ECO:0007669"/>
    <property type="project" value="UniProtKB-KW"/>
</dbReference>
<dbReference type="CDD" id="cd00798">
    <property type="entry name" value="INT_XerDC_C"/>
    <property type="match status" value="1"/>
</dbReference>
<evidence type="ECO:0000256" key="5">
    <source>
        <dbReference type="PROSITE-ProRule" id="PRU01248"/>
    </source>
</evidence>
<dbReference type="HOGENOM" id="CLU_027562_9_0_12"/>
<dbReference type="PANTHER" id="PTHR30349">
    <property type="entry name" value="PHAGE INTEGRASE-RELATED"/>
    <property type="match status" value="1"/>
</dbReference>
<organism evidence="8 9">
    <name type="scientific">Treponema primitia (strain ATCC BAA-887 / DSM 12427 / ZAS-2)</name>
    <dbReference type="NCBI Taxonomy" id="545694"/>
    <lineage>
        <taxon>Bacteria</taxon>
        <taxon>Pseudomonadati</taxon>
        <taxon>Spirochaetota</taxon>
        <taxon>Spirochaetia</taxon>
        <taxon>Spirochaetales</taxon>
        <taxon>Treponemataceae</taxon>
        <taxon>Treponema</taxon>
    </lineage>
</organism>
<evidence type="ECO:0000256" key="1">
    <source>
        <dbReference type="ARBA" id="ARBA00022829"/>
    </source>
</evidence>
<dbReference type="GO" id="GO:0007059">
    <property type="term" value="P:chromosome segregation"/>
    <property type="evidence" value="ECO:0007669"/>
    <property type="project" value="UniProtKB-KW"/>
</dbReference>
<evidence type="ECO:0000256" key="2">
    <source>
        <dbReference type="ARBA" id="ARBA00022908"/>
    </source>
</evidence>
<dbReference type="EMBL" id="CP001843">
    <property type="protein sequence ID" value="AEF85172.1"/>
    <property type="molecule type" value="Genomic_DNA"/>
</dbReference>
<dbReference type="Pfam" id="PF00589">
    <property type="entry name" value="Phage_integrase"/>
    <property type="match status" value="1"/>
</dbReference>
<dbReference type="InterPro" id="IPR044068">
    <property type="entry name" value="CB"/>
</dbReference>
<evidence type="ECO:0000259" key="6">
    <source>
        <dbReference type="PROSITE" id="PS51898"/>
    </source>
</evidence>
<accession>F5YGL0</accession>
<dbReference type="eggNOG" id="COG4974">
    <property type="taxonomic scope" value="Bacteria"/>
</dbReference>
<keyword evidence="4" id="KW-0233">DNA recombination</keyword>
<evidence type="ECO:0000313" key="9">
    <source>
        <dbReference type="Proteomes" id="UP000009223"/>
    </source>
</evidence>
<reference evidence="8 9" key="2">
    <citation type="journal article" date="2011" name="ISME J.">
        <title>RNA-seq reveals cooperative metabolic interactions between two termite-gut spirochete species in co-culture.</title>
        <authorList>
            <person name="Rosenthal A.Z."/>
            <person name="Matson E.G."/>
            <person name="Eldar A."/>
            <person name="Leadbetter J.R."/>
        </authorList>
    </citation>
    <scope>NUCLEOTIDE SEQUENCE [LARGE SCALE GENOMIC DNA]</scope>
    <source>
        <strain evidence="9">ATCC BAA-887 / DSM 12427 / ZAS-2</strain>
    </source>
</reference>
<dbReference type="GO" id="GO:0006310">
    <property type="term" value="P:DNA recombination"/>
    <property type="evidence" value="ECO:0007669"/>
    <property type="project" value="UniProtKB-KW"/>
</dbReference>
<keyword evidence="3 5" id="KW-0238">DNA-binding</keyword>